<name>A0A8S3URA3_MYTED</name>
<dbReference type="InterPro" id="IPR000276">
    <property type="entry name" value="GPCR_Rhodpsn"/>
</dbReference>
<evidence type="ECO:0000256" key="4">
    <source>
        <dbReference type="ARBA" id="ARBA00023040"/>
    </source>
</evidence>
<dbReference type="AlphaFoldDB" id="A0A8S3URA3"/>
<evidence type="ECO:0000256" key="7">
    <source>
        <dbReference type="ARBA" id="ARBA00023224"/>
    </source>
</evidence>
<evidence type="ECO:0000256" key="6">
    <source>
        <dbReference type="ARBA" id="ARBA00023170"/>
    </source>
</evidence>
<evidence type="ECO:0000256" key="3">
    <source>
        <dbReference type="ARBA" id="ARBA00022989"/>
    </source>
</evidence>
<accession>A0A8S3URA3</accession>
<keyword evidence="11" id="KW-1185">Reference proteome</keyword>
<organism evidence="10 11">
    <name type="scientific">Mytilus edulis</name>
    <name type="common">Blue mussel</name>
    <dbReference type="NCBI Taxonomy" id="6550"/>
    <lineage>
        <taxon>Eukaryota</taxon>
        <taxon>Metazoa</taxon>
        <taxon>Spiralia</taxon>
        <taxon>Lophotrochozoa</taxon>
        <taxon>Mollusca</taxon>
        <taxon>Bivalvia</taxon>
        <taxon>Autobranchia</taxon>
        <taxon>Pteriomorphia</taxon>
        <taxon>Mytilida</taxon>
        <taxon>Mytiloidea</taxon>
        <taxon>Mytilidae</taxon>
        <taxon>Mytilinae</taxon>
        <taxon>Mytilus</taxon>
    </lineage>
</organism>
<evidence type="ECO:0000256" key="8">
    <source>
        <dbReference type="SAM" id="Phobius"/>
    </source>
</evidence>
<dbReference type="OrthoDB" id="10360226at2759"/>
<proteinExistence type="predicted"/>
<keyword evidence="3 8" id="KW-1133">Transmembrane helix</keyword>
<protein>
    <recommendedName>
        <fullName evidence="9">G-protein coupled receptors family 1 profile domain-containing protein</fullName>
    </recommendedName>
</protein>
<comment type="subcellular location">
    <subcellularLocation>
        <location evidence="1">Membrane</location>
        <topology evidence="1">Multi-pass membrane protein</topology>
    </subcellularLocation>
</comment>
<dbReference type="Proteomes" id="UP000683360">
    <property type="component" value="Unassembled WGS sequence"/>
</dbReference>
<keyword evidence="5 8" id="KW-0472">Membrane</keyword>
<sequence>MEKSTTVDVHNFQEEKYSNIVRNFSLQLNVSTFVLTLSPLLGDIEYKEFVRRSSDFAILIILLLIGTVGNAHTILVYWRVSDMRERFHIRTLIIWLSAVDLTTCAVVMPFEAIAIRFSYSISSNAACKLFRSVAHITIVSSWLILTVIGHERYTSIHGVLVAAKSEVHSTTCTITSWLKRKTTFFSII</sequence>
<dbReference type="GO" id="GO:0004930">
    <property type="term" value="F:G protein-coupled receptor activity"/>
    <property type="evidence" value="ECO:0007669"/>
    <property type="project" value="UniProtKB-KW"/>
</dbReference>
<dbReference type="CDD" id="cd00637">
    <property type="entry name" value="7tm_classA_rhodopsin-like"/>
    <property type="match status" value="1"/>
</dbReference>
<evidence type="ECO:0000256" key="5">
    <source>
        <dbReference type="ARBA" id="ARBA00023136"/>
    </source>
</evidence>
<keyword evidence="4" id="KW-0297">G-protein coupled receptor</keyword>
<dbReference type="Pfam" id="PF00001">
    <property type="entry name" value="7tm_1"/>
    <property type="match status" value="1"/>
</dbReference>
<keyword evidence="6" id="KW-0675">Receptor</keyword>
<evidence type="ECO:0000259" key="9">
    <source>
        <dbReference type="PROSITE" id="PS50262"/>
    </source>
</evidence>
<comment type="caution">
    <text evidence="10">The sequence shown here is derived from an EMBL/GenBank/DDBJ whole genome shotgun (WGS) entry which is preliminary data.</text>
</comment>
<dbReference type="Gene3D" id="1.20.1070.10">
    <property type="entry name" value="Rhodopsin 7-helix transmembrane proteins"/>
    <property type="match status" value="1"/>
</dbReference>
<keyword evidence="7" id="KW-0807">Transducer</keyword>
<dbReference type="GO" id="GO:0005886">
    <property type="term" value="C:plasma membrane"/>
    <property type="evidence" value="ECO:0007669"/>
    <property type="project" value="TreeGrafter"/>
</dbReference>
<feature type="transmembrane region" description="Helical" evidence="8">
    <location>
        <begin position="129"/>
        <end position="148"/>
    </location>
</feature>
<dbReference type="InterPro" id="IPR017452">
    <property type="entry name" value="GPCR_Rhodpsn_7TM"/>
</dbReference>
<gene>
    <name evidence="10" type="ORF">MEDL_58195</name>
</gene>
<dbReference type="SUPFAM" id="SSF81321">
    <property type="entry name" value="Family A G protein-coupled receptor-like"/>
    <property type="match status" value="1"/>
</dbReference>
<evidence type="ECO:0000256" key="2">
    <source>
        <dbReference type="ARBA" id="ARBA00022692"/>
    </source>
</evidence>
<evidence type="ECO:0000256" key="1">
    <source>
        <dbReference type="ARBA" id="ARBA00004141"/>
    </source>
</evidence>
<feature type="transmembrane region" description="Helical" evidence="8">
    <location>
        <begin position="92"/>
        <end position="117"/>
    </location>
</feature>
<evidence type="ECO:0000313" key="10">
    <source>
        <dbReference type="EMBL" id="CAG2246212.1"/>
    </source>
</evidence>
<dbReference type="PROSITE" id="PS50262">
    <property type="entry name" value="G_PROTEIN_RECEP_F1_2"/>
    <property type="match status" value="1"/>
</dbReference>
<dbReference type="PANTHER" id="PTHR45695">
    <property type="entry name" value="LEUCOKININ RECEPTOR-RELATED"/>
    <property type="match status" value="1"/>
</dbReference>
<dbReference type="PANTHER" id="PTHR45695:SF9">
    <property type="entry name" value="LEUCOKININ RECEPTOR"/>
    <property type="match status" value="1"/>
</dbReference>
<dbReference type="EMBL" id="CAJPWZ010002845">
    <property type="protein sequence ID" value="CAG2246212.1"/>
    <property type="molecule type" value="Genomic_DNA"/>
</dbReference>
<feature type="transmembrane region" description="Helical" evidence="8">
    <location>
        <begin position="56"/>
        <end position="80"/>
    </location>
</feature>
<keyword evidence="2 8" id="KW-0812">Transmembrane</keyword>
<reference evidence="10" key="1">
    <citation type="submission" date="2021-03" db="EMBL/GenBank/DDBJ databases">
        <authorList>
            <person name="Bekaert M."/>
        </authorList>
    </citation>
    <scope>NUCLEOTIDE SEQUENCE</scope>
</reference>
<evidence type="ECO:0000313" key="11">
    <source>
        <dbReference type="Proteomes" id="UP000683360"/>
    </source>
</evidence>
<feature type="domain" description="G-protein coupled receptors family 1 profile" evidence="9">
    <location>
        <begin position="69"/>
        <end position="188"/>
    </location>
</feature>